<dbReference type="PANTHER" id="PTHR21683">
    <property type="entry name" value="COILED-COIL DOMAIN-CONTAINING PROTEIN 42 LIKE-2-LIKE-RELATED"/>
    <property type="match status" value="1"/>
</dbReference>
<organism evidence="5 6">
    <name type="scientific">Chrysochromulina tobinii</name>
    <dbReference type="NCBI Taxonomy" id="1460289"/>
    <lineage>
        <taxon>Eukaryota</taxon>
        <taxon>Haptista</taxon>
        <taxon>Haptophyta</taxon>
        <taxon>Prymnesiophyceae</taxon>
        <taxon>Prymnesiales</taxon>
        <taxon>Chrysochromulinaceae</taxon>
        <taxon>Chrysochromulina</taxon>
    </lineage>
</organism>
<dbReference type="OrthoDB" id="2134857at2759"/>
<evidence type="ECO:0000313" key="6">
    <source>
        <dbReference type="Proteomes" id="UP000037460"/>
    </source>
</evidence>
<dbReference type="PANTHER" id="PTHR21683:SF2">
    <property type="entry name" value="COILED-COIL DOMAIN-CONTAINING PROTEIN 42 LIKE-2-LIKE"/>
    <property type="match status" value="1"/>
</dbReference>
<feature type="region of interest" description="Disordered" evidence="3">
    <location>
        <begin position="315"/>
        <end position="379"/>
    </location>
</feature>
<feature type="compositionally biased region" description="Polar residues" evidence="3">
    <location>
        <begin position="350"/>
        <end position="379"/>
    </location>
</feature>
<dbReference type="GO" id="GO:0005856">
    <property type="term" value="C:cytoskeleton"/>
    <property type="evidence" value="ECO:0007669"/>
    <property type="project" value="UniProtKB-ARBA"/>
</dbReference>
<evidence type="ECO:0000256" key="2">
    <source>
        <dbReference type="SAM" id="Coils"/>
    </source>
</evidence>
<proteinExistence type="predicted"/>
<name>A0A0M0K4B5_9EUKA</name>
<dbReference type="InterPro" id="IPR025252">
    <property type="entry name" value="DUF4200"/>
</dbReference>
<reference evidence="6" key="1">
    <citation type="journal article" date="2015" name="PLoS Genet.">
        <title>Genome Sequence and Transcriptome Analyses of Chrysochromulina tobin: Metabolic Tools for Enhanced Algal Fitness in the Prominent Order Prymnesiales (Haptophyceae).</title>
        <authorList>
            <person name="Hovde B.T."/>
            <person name="Deodato C.R."/>
            <person name="Hunsperger H.M."/>
            <person name="Ryken S.A."/>
            <person name="Yost W."/>
            <person name="Jha R.K."/>
            <person name="Patterson J."/>
            <person name="Monnat R.J. Jr."/>
            <person name="Barlow S.B."/>
            <person name="Starkenburg S.R."/>
            <person name="Cattolico R.A."/>
        </authorList>
    </citation>
    <scope>NUCLEOTIDE SEQUENCE</scope>
    <source>
        <strain evidence="6">CCMP291</strain>
    </source>
</reference>
<sequence>MNPMITGSGFVTQPPLDDLPQASQSTLLLQKLKEMAEVQQQLDRKKEEFRSRMQRCQEKEVALASRQEDIKEQVQKFDKFLKDNDAKRVRADRKVQEERKAAEQKEREKQELIQFLQREDQKRLALKAEVEKNSKYQRFLDSVVEDPAMAEYFEGIENITMRYETLSAAHADLSGRVLHGQKNFETENAEVHSYIKQRTNDMLVYNSEIASKQTEVDKMRFEIQGRDASLSAQFNKTKESTRGLGEVKMAIENIYGRCAKARRPGQLHDHMSYLEAICERVCDLQCIVKEVGAAGFQASQSNINGSYALPQRLREGAAGSADDPAAAKTTANAGASSPTQSTGGKPKGSGTLTLNISSSAGASATSVNGGLTKTPATLN</sequence>
<dbReference type="AlphaFoldDB" id="A0A0M0K4B5"/>
<evidence type="ECO:0000313" key="5">
    <source>
        <dbReference type="EMBL" id="KOO33711.1"/>
    </source>
</evidence>
<protein>
    <submittedName>
        <fullName evidence="5">Coiled-coil domain-containing protein 42-like protein</fullName>
    </submittedName>
</protein>
<evidence type="ECO:0000256" key="1">
    <source>
        <dbReference type="ARBA" id="ARBA00023054"/>
    </source>
</evidence>
<keyword evidence="6" id="KW-1185">Reference proteome</keyword>
<feature type="coiled-coil region" evidence="2">
    <location>
        <begin position="28"/>
        <end position="59"/>
    </location>
</feature>
<feature type="coiled-coil region" evidence="2">
    <location>
        <begin position="86"/>
        <end position="122"/>
    </location>
</feature>
<accession>A0A0M0K4B5</accession>
<evidence type="ECO:0000256" key="3">
    <source>
        <dbReference type="SAM" id="MobiDB-lite"/>
    </source>
</evidence>
<dbReference type="InterPro" id="IPR051147">
    <property type="entry name" value="CFAP_domain-containing"/>
</dbReference>
<dbReference type="Pfam" id="PF13863">
    <property type="entry name" value="DUF4200"/>
    <property type="match status" value="1"/>
</dbReference>
<feature type="compositionally biased region" description="Low complexity" evidence="3">
    <location>
        <begin position="316"/>
        <end position="335"/>
    </location>
</feature>
<gene>
    <name evidence="5" type="ORF">Ctob_010056</name>
</gene>
<dbReference type="Proteomes" id="UP000037460">
    <property type="component" value="Unassembled WGS sequence"/>
</dbReference>
<keyword evidence="1 2" id="KW-0175">Coiled coil</keyword>
<feature type="domain" description="DUF4200" evidence="4">
    <location>
        <begin position="28"/>
        <end position="145"/>
    </location>
</feature>
<evidence type="ECO:0000259" key="4">
    <source>
        <dbReference type="Pfam" id="PF13863"/>
    </source>
</evidence>
<dbReference type="EMBL" id="JWZX01001446">
    <property type="protein sequence ID" value="KOO33711.1"/>
    <property type="molecule type" value="Genomic_DNA"/>
</dbReference>
<comment type="caution">
    <text evidence="5">The sequence shown here is derived from an EMBL/GenBank/DDBJ whole genome shotgun (WGS) entry which is preliminary data.</text>
</comment>